<proteinExistence type="inferred from homology"/>
<dbReference type="GeneID" id="74301302"/>
<keyword evidence="2 6" id="KW-0288">FMN</keyword>
<dbReference type="PANTHER" id="PTHR30011:SF16">
    <property type="entry name" value="C2H2 FINGER DOMAIN TRANSCRIPTION FACTOR (EUROFUNG)-RELATED"/>
    <property type="match status" value="1"/>
</dbReference>
<evidence type="ECO:0000256" key="5">
    <source>
        <dbReference type="ARBA" id="ARBA00033748"/>
    </source>
</evidence>
<evidence type="ECO:0000256" key="4">
    <source>
        <dbReference type="ARBA" id="ARBA00023033"/>
    </source>
</evidence>
<name>A0A5N5UVE5_MYCPH</name>
<dbReference type="PANTHER" id="PTHR30011">
    <property type="entry name" value="ALKANESULFONATE MONOOXYGENASE-RELATED"/>
    <property type="match status" value="1"/>
</dbReference>
<dbReference type="InterPro" id="IPR051260">
    <property type="entry name" value="Diverse_substr_monoxygenases"/>
</dbReference>
<sequence>MTKRMHLNLNLRGIGFHRAAWRHDTAQPTEVWKLPYYTRIVQAAEKAKLDAVFLADSPKVYSEREPLAMSNEPLTLLGALAARTTNIGLIGTVSTTYNDPYDVALRFASLDHLSGGRVGMNFVTSSGDVIARNFGYDSHPDFELRYDRAGEFVDVVTALWAGDYVDHHGRFFDVSGRLPIPPTPQGHPVLVQAGASDRGREMAAQRAEAVYTGSSNIPNGLEFYTDVKARARRLGRGEGAVKILPGVVPYVGSTEAEGKALEAELEDLAIKNIDVIGQLAEELGADFSGYDLDAPFPTELFPDHSRWKDGQSRLNRLKAWVRDENLTIRQLAIKVEKGLRNVHWTIAGSAEQIADELERWFRAGAADGFNILVPLHPKGTEDFMEQVVPILQRRGLFRTEYDGTTLREHFGLAVPGRNPAGATA</sequence>
<feature type="binding site" evidence="6">
    <location>
        <position position="92"/>
    </location>
    <ligand>
        <name>FMN</name>
        <dbReference type="ChEBI" id="CHEBI:58210"/>
    </ligand>
</feature>
<keyword evidence="9" id="KW-1185">Reference proteome</keyword>
<organism evidence="8 9">
    <name type="scientific">Mycolicibacterium phlei DSM 43239 = CCUG 21000</name>
    <dbReference type="NCBI Taxonomy" id="1226750"/>
    <lineage>
        <taxon>Bacteria</taxon>
        <taxon>Bacillati</taxon>
        <taxon>Actinomycetota</taxon>
        <taxon>Actinomycetes</taxon>
        <taxon>Mycobacteriales</taxon>
        <taxon>Mycobacteriaceae</taxon>
        <taxon>Mycolicibacterium</taxon>
    </lineage>
</organism>
<dbReference type="RefSeq" id="WP_061482045.1">
    <property type="nucleotide sequence ID" value="NZ_ANBO01000034.1"/>
</dbReference>
<evidence type="ECO:0000259" key="7">
    <source>
        <dbReference type="Pfam" id="PF00296"/>
    </source>
</evidence>
<protein>
    <submittedName>
        <fullName evidence="8">Nitrilotriacetate monooxygenase</fullName>
    </submittedName>
</protein>
<feature type="binding site" evidence="6">
    <location>
        <position position="146"/>
    </location>
    <ligand>
        <name>FMN</name>
        <dbReference type="ChEBI" id="CHEBI:58210"/>
    </ligand>
</feature>
<keyword evidence="4 8" id="KW-0503">Monooxygenase</keyword>
<accession>A0A5N5UVE5</accession>
<evidence type="ECO:0000256" key="6">
    <source>
        <dbReference type="PIRSR" id="PIRSR000337-1"/>
    </source>
</evidence>
<feature type="binding site" evidence="6">
    <location>
        <position position="56"/>
    </location>
    <ligand>
        <name>FMN</name>
        <dbReference type="ChEBI" id="CHEBI:58210"/>
    </ligand>
</feature>
<feature type="binding site" evidence="6">
    <location>
        <position position="196"/>
    </location>
    <ligand>
        <name>FMN</name>
        <dbReference type="ChEBI" id="CHEBI:58210"/>
    </ligand>
</feature>
<evidence type="ECO:0000256" key="1">
    <source>
        <dbReference type="ARBA" id="ARBA00022630"/>
    </source>
</evidence>
<keyword evidence="1 6" id="KW-0285">Flavoprotein</keyword>
<dbReference type="SUPFAM" id="SSF51679">
    <property type="entry name" value="Bacterial luciferase-like"/>
    <property type="match status" value="1"/>
</dbReference>
<dbReference type="GO" id="GO:0016705">
    <property type="term" value="F:oxidoreductase activity, acting on paired donors, with incorporation or reduction of molecular oxygen"/>
    <property type="evidence" value="ECO:0007669"/>
    <property type="project" value="InterPro"/>
</dbReference>
<keyword evidence="3" id="KW-0560">Oxidoreductase</keyword>
<dbReference type="EMBL" id="ANBP01000034">
    <property type="protein sequence ID" value="KAB7753556.1"/>
    <property type="molecule type" value="Genomic_DNA"/>
</dbReference>
<feature type="domain" description="Luciferase-like" evidence="7">
    <location>
        <begin position="21"/>
        <end position="365"/>
    </location>
</feature>
<dbReference type="Gene3D" id="3.20.20.30">
    <property type="entry name" value="Luciferase-like domain"/>
    <property type="match status" value="1"/>
</dbReference>
<dbReference type="GO" id="GO:0004497">
    <property type="term" value="F:monooxygenase activity"/>
    <property type="evidence" value="ECO:0007669"/>
    <property type="project" value="UniProtKB-KW"/>
</dbReference>
<evidence type="ECO:0000313" key="9">
    <source>
        <dbReference type="Proteomes" id="UP000325690"/>
    </source>
</evidence>
<dbReference type="AlphaFoldDB" id="A0A5N5UVE5"/>
<dbReference type="InterPro" id="IPR016215">
    <property type="entry name" value="NTA_MOA"/>
</dbReference>
<reference evidence="8 9" key="1">
    <citation type="submission" date="2012-10" db="EMBL/GenBank/DDBJ databases">
        <title>The draft sequence of the Mycobacterium pheli genome.</title>
        <authorList>
            <person name="Pettersson B.M.F."/>
            <person name="Das S."/>
            <person name="Dasgupta S."/>
            <person name="Bhattacharya A."/>
            <person name="Kirsebom L.A."/>
        </authorList>
    </citation>
    <scope>NUCLEOTIDE SEQUENCE [LARGE SCALE GENOMIC DNA]</scope>
    <source>
        <strain evidence="8 9">CCUG 21000</strain>
    </source>
</reference>
<dbReference type="Pfam" id="PF00296">
    <property type="entry name" value="Bac_luciferase"/>
    <property type="match status" value="1"/>
</dbReference>
<dbReference type="CDD" id="cd01095">
    <property type="entry name" value="Nitrilotriacetate_monoxgenase"/>
    <property type="match status" value="1"/>
</dbReference>
<gene>
    <name evidence="8" type="ORF">MPHL21000_20230</name>
</gene>
<evidence type="ECO:0000313" key="8">
    <source>
        <dbReference type="EMBL" id="KAB7753556.1"/>
    </source>
</evidence>
<dbReference type="PIRSF" id="PIRSF000337">
    <property type="entry name" value="NTA_MOA"/>
    <property type="match status" value="1"/>
</dbReference>
<dbReference type="InterPro" id="IPR036661">
    <property type="entry name" value="Luciferase-like_sf"/>
</dbReference>
<comment type="caution">
    <text evidence="8">The sequence shown here is derived from an EMBL/GenBank/DDBJ whole genome shotgun (WGS) entry which is preliminary data.</text>
</comment>
<dbReference type="InterPro" id="IPR011251">
    <property type="entry name" value="Luciferase-like_dom"/>
</dbReference>
<evidence type="ECO:0000256" key="3">
    <source>
        <dbReference type="ARBA" id="ARBA00023002"/>
    </source>
</evidence>
<dbReference type="Proteomes" id="UP000325690">
    <property type="component" value="Unassembled WGS sequence"/>
</dbReference>
<comment type="similarity">
    <text evidence="5">Belongs to the NtaA/SnaA/DszA monooxygenase family.</text>
</comment>
<evidence type="ECO:0000256" key="2">
    <source>
        <dbReference type="ARBA" id="ARBA00022643"/>
    </source>
</evidence>